<dbReference type="Proteomes" id="UP000095286">
    <property type="component" value="Unplaced"/>
</dbReference>
<evidence type="ECO:0000313" key="2">
    <source>
        <dbReference type="WBParaSite" id="RSKR_0000531400.1"/>
    </source>
</evidence>
<accession>A0AC35TX90</accession>
<evidence type="ECO:0000313" key="1">
    <source>
        <dbReference type="Proteomes" id="UP000095286"/>
    </source>
</evidence>
<sequence length="454" mass="52510">MTSEPFLNSTTFPKSTLIGHDAWWEEHCSVIPPERIRFIMVSIVGSLVAIISVFFNTFLFSILVSSRSYRNSQLLYLLFLAFSDIFLSASYILMFPVNIIMDYFENEVLARAWYNYMKCVHSTCQVTITASVLLITLATFERFLTVKKIKSSFNIKYRLYLTFLAVLFALLAKGPMYWEIEVVKNSNCTGVTEYKVELGQFVNIEPYKTVYKFWFRILISTFLPFFLSFHFNMQIVLQLRHQQIGARLFRFGISEHRNNIRSATRMLVLVTCTYLASNLPNVIIATIEVVDYDYLMTEEIRPYYTHICDMISLLTVMTCAARLPIYYACNLRIREEINIRLSRMCFCKQYFKRFQLLEYAPTIRYLNSGNGYVIRRNKSTNIPATPSPVISQTPPPILQKKCFGTGLDKIVLSVAMTPKLSDSPQPQPINLNHLHESVIMLEVGNESNALIEVN</sequence>
<proteinExistence type="predicted"/>
<reference evidence="2" key="1">
    <citation type="submission" date="2016-11" db="UniProtKB">
        <authorList>
            <consortium name="WormBaseParasite"/>
        </authorList>
    </citation>
    <scope>IDENTIFICATION</scope>
    <source>
        <strain evidence="2">KR3021</strain>
    </source>
</reference>
<organism evidence="1 2">
    <name type="scientific">Rhabditophanes sp. KR3021</name>
    <dbReference type="NCBI Taxonomy" id="114890"/>
    <lineage>
        <taxon>Eukaryota</taxon>
        <taxon>Metazoa</taxon>
        <taxon>Ecdysozoa</taxon>
        <taxon>Nematoda</taxon>
        <taxon>Chromadorea</taxon>
        <taxon>Rhabditida</taxon>
        <taxon>Tylenchina</taxon>
        <taxon>Panagrolaimomorpha</taxon>
        <taxon>Strongyloidoidea</taxon>
        <taxon>Alloionematidae</taxon>
        <taxon>Rhabditophanes</taxon>
    </lineage>
</organism>
<dbReference type="WBParaSite" id="RSKR_0000531400.1">
    <property type="protein sequence ID" value="RSKR_0000531400.1"/>
    <property type="gene ID" value="RSKR_0000531400"/>
</dbReference>
<protein>
    <submittedName>
        <fullName evidence="2">G_PROTEIN_RECEP_F1_2 domain-containing protein</fullName>
    </submittedName>
</protein>
<name>A0AC35TX90_9BILA</name>